<evidence type="ECO:0000313" key="2">
    <source>
        <dbReference type="EMBL" id="QFR42833.1"/>
    </source>
</evidence>
<keyword evidence="1" id="KW-1133">Transmembrane helix</keyword>
<feature type="transmembrane region" description="Helical" evidence="1">
    <location>
        <begin position="286"/>
        <end position="309"/>
    </location>
</feature>
<feature type="transmembrane region" description="Helical" evidence="1">
    <location>
        <begin position="225"/>
        <end position="243"/>
    </location>
</feature>
<gene>
    <name evidence="2" type="ORF">FJR47_02460</name>
</gene>
<dbReference type="KEGG" id="suln:FJR47_02460"/>
<sequence length="397" mass="46431">MSIRYILFFILGLDAFVLVFQTNELSISYNEALLLSGDFSFLQLFINSSIMLFGQNDFALRLPMIILHLFSALLLFKISKNYIKIERNRIWLLLIFILLPGVISSAIIVNSAGLILFGLLLFVYLYENYSIKYSYVLLLFYMFIDGSFVVLFMALALFSLYKKEKTFFLFNLILLLTSLSIYGIDTHGAPKGYFLDSIGIYAAIFSPIIFIYLFYTLYRRYLTKDFDILWFIATTALILSLLLSFRQRVAIEHFAPYVILALPLIAQTFEHSYRVRLNIFRKKYRWAFGVSLIFLLINSSVVFFNKYLYHIIEDPKKHFSYKMHVAKELAEELKKRDIYCVKSDTKMAKRLEFYGVTNCYNYLIQENPLDSIHPNNVTISYKNVIVYSANVTKININ</sequence>
<dbReference type="AlphaFoldDB" id="A0AAJ4DM59"/>
<organism evidence="2 3">
    <name type="scientific">Sulfurimonas xiamenensis</name>
    <dbReference type="NCBI Taxonomy" id="2590021"/>
    <lineage>
        <taxon>Bacteria</taxon>
        <taxon>Pseudomonadati</taxon>
        <taxon>Campylobacterota</taxon>
        <taxon>Epsilonproteobacteria</taxon>
        <taxon>Campylobacterales</taxon>
        <taxon>Sulfurimonadaceae</taxon>
        <taxon>Sulfurimonas</taxon>
    </lineage>
</organism>
<protein>
    <recommendedName>
        <fullName evidence="4">Integral membrane protein</fullName>
    </recommendedName>
</protein>
<feature type="transmembrane region" description="Helical" evidence="1">
    <location>
        <begin position="199"/>
        <end position="218"/>
    </location>
</feature>
<feature type="transmembrane region" description="Helical" evidence="1">
    <location>
        <begin position="249"/>
        <end position="266"/>
    </location>
</feature>
<feature type="transmembrane region" description="Helical" evidence="1">
    <location>
        <begin position="6"/>
        <end position="25"/>
    </location>
</feature>
<dbReference type="Proteomes" id="UP000326061">
    <property type="component" value="Chromosome"/>
</dbReference>
<feature type="transmembrane region" description="Helical" evidence="1">
    <location>
        <begin position="167"/>
        <end position="184"/>
    </location>
</feature>
<keyword evidence="3" id="KW-1185">Reference proteome</keyword>
<proteinExistence type="predicted"/>
<feature type="transmembrane region" description="Helical" evidence="1">
    <location>
        <begin position="58"/>
        <end position="78"/>
    </location>
</feature>
<feature type="transmembrane region" description="Helical" evidence="1">
    <location>
        <begin position="90"/>
        <end position="123"/>
    </location>
</feature>
<evidence type="ECO:0008006" key="4">
    <source>
        <dbReference type="Google" id="ProtNLM"/>
    </source>
</evidence>
<feature type="transmembrane region" description="Helical" evidence="1">
    <location>
        <begin position="135"/>
        <end position="160"/>
    </location>
</feature>
<dbReference type="RefSeq" id="WP_152298896.1">
    <property type="nucleotide sequence ID" value="NZ_CP041166.1"/>
</dbReference>
<keyword evidence="1" id="KW-0812">Transmembrane</keyword>
<evidence type="ECO:0000256" key="1">
    <source>
        <dbReference type="SAM" id="Phobius"/>
    </source>
</evidence>
<dbReference type="EMBL" id="CP041166">
    <property type="protein sequence ID" value="QFR42833.1"/>
    <property type="molecule type" value="Genomic_DNA"/>
</dbReference>
<keyword evidence="1" id="KW-0472">Membrane</keyword>
<reference evidence="3" key="1">
    <citation type="submission" date="2019-06" db="EMBL/GenBank/DDBJ databases">
        <title>Sulfurimonas gotlandica sp. nov., a chemoautotrophic and psychrotolerant epsilonproteobacterium isolated from a pelagic redoxcline, and an emended description of the genus Sulfurimonas.</title>
        <authorList>
            <person name="Wang S."/>
            <person name="Jiang L."/>
            <person name="Shao Z."/>
        </authorList>
    </citation>
    <scope>NUCLEOTIDE SEQUENCE [LARGE SCALE GENOMIC DNA]</scope>
    <source>
        <strain evidence="3">1-1N</strain>
    </source>
</reference>
<accession>A0AAJ4DM59</accession>
<name>A0AAJ4DM59_9BACT</name>
<evidence type="ECO:0000313" key="3">
    <source>
        <dbReference type="Proteomes" id="UP000326061"/>
    </source>
</evidence>